<evidence type="ECO:0000256" key="9">
    <source>
        <dbReference type="SAM" id="SignalP"/>
    </source>
</evidence>
<protein>
    <recommendedName>
        <fullName evidence="12">Ionotropic receptor</fullName>
    </recommendedName>
</protein>
<keyword evidence="2" id="KW-1003">Cell membrane</keyword>
<name>A0A9J6BF93_POLVA</name>
<feature type="chain" id="PRO_5039917089" description="Ionotropic receptor" evidence="9">
    <location>
        <begin position="19"/>
        <end position="687"/>
    </location>
</feature>
<comment type="subcellular location">
    <subcellularLocation>
        <location evidence="1">Cell membrane</location>
        <topology evidence="1">Multi-pass membrane protein</topology>
    </subcellularLocation>
</comment>
<gene>
    <name evidence="10" type="ORF">PVAND_016318</name>
</gene>
<keyword evidence="5 8" id="KW-0472">Membrane</keyword>
<feature type="transmembrane region" description="Helical" evidence="8">
    <location>
        <begin position="578"/>
        <end position="601"/>
    </location>
</feature>
<accession>A0A9J6BF93</accession>
<dbReference type="EMBL" id="JADBJN010000004">
    <property type="protein sequence ID" value="KAG5668378.1"/>
    <property type="molecule type" value="Genomic_DNA"/>
</dbReference>
<evidence type="ECO:0000256" key="5">
    <source>
        <dbReference type="ARBA" id="ARBA00023136"/>
    </source>
</evidence>
<sequence>MKIFKILIVFILFQISSATESISTAISDVILKFHPKYSRKLEIILYGENSQHLKDILDEVQRKLKKIPKILRNIEDTNQWNHQLKDSSLILIKSVENLKIFNRKALLDNLTPNPDLKFFIYCESATYTSIQTVAAQIFLGHSSAHISEFEYFIINDNKYNQIAVQTFQYFSKKNCNHPKIINVGYFDKIKQKWIKLSKIDKYKNLFNCELTIGIPPNYENSIFYKRLDPLNNKIIPMGIQEDLIKILSQINNFRYSYKKLNIGQTPNDFAKIVAHMETDEPFVIFSLKSMDHMGRFEIQITSVFFSTKTVFLITPGELYTPYEKLLLPFDFDTWMLLIFTFTSALSIIFIMNRLTKTIQQIVFGKKVQTPSLNVIGTFFGIGQLREPDNNFGRLLLINFLLFCLVIRNAYQGVMFEMMTKEMRRPEAQTFENLWENNFDVYYDVEMYNHTITGIDGWKKFNLKYMSFYDMQSFYENNHDNSKIKAALLVPIDWKTFIQVKGLTLWPTLKQEVKTLQVGFVFFRNNYFMYLVENVLQRLIDAGILQHSYTYHEEILYKFIFPDEPGPKILSLYDLSHGFIVWLVTCGVAVIVFFGEILVFLVCKKRMIQEEKVEEKNDDEEDFSNCISLSTSESSISSIDSDLRKFKFAKIHPIMDENQSYLTNLENIKPKIELIENFKVKKMKKSSN</sequence>
<reference evidence="10" key="1">
    <citation type="submission" date="2021-03" db="EMBL/GenBank/DDBJ databases">
        <title>Chromosome level genome of the anhydrobiotic midge Polypedilum vanderplanki.</title>
        <authorList>
            <person name="Yoshida Y."/>
            <person name="Kikawada T."/>
            <person name="Gusev O."/>
        </authorList>
    </citation>
    <scope>NUCLEOTIDE SEQUENCE</scope>
    <source>
        <strain evidence="10">NIAS01</strain>
        <tissue evidence="10">Whole body or cell culture</tissue>
    </source>
</reference>
<dbReference type="Gene3D" id="1.10.287.70">
    <property type="match status" value="1"/>
</dbReference>
<evidence type="ECO:0008006" key="12">
    <source>
        <dbReference type="Google" id="ProtNLM"/>
    </source>
</evidence>
<keyword evidence="9" id="KW-0732">Signal</keyword>
<evidence type="ECO:0000256" key="2">
    <source>
        <dbReference type="ARBA" id="ARBA00022475"/>
    </source>
</evidence>
<feature type="signal peptide" evidence="9">
    <location>
        <begin position="1"/>
        <end position="18"/>
    </location>
</feature>
<proteinExistence type="predicted"/>
<comment type="caution">
    <text evidence="10">The sequence shown here is derived from an EMBL/GenBank/DDBJ whole genome shotgun (WGS) entry which is preliminary data.</text>
</comment>
<dbReference type="OrthoDB" id="6614738at2759"/>
<keyword evidence="7" id="KW-0325">Glycoprotein</keyword>
<dbReference type="GO" id="GO:0005886">
    <property type="term" value="C:plasma membrane"/>
    <property type="evidence" value="ECO:0007669"/>
    <property type="project" value="UniProtKB-SubCell"/>
</dbReference>
<evidence type="ECO:0000313" key="10">
    <source>
        <dbReference type="EMBL" id="KAG5668378.1"/>
    </source>
</evidence>
<evidence type="ECO:0000256" key="1">
    <source>
        <dbReference type="ARBA" id="ARBA00004651"/>
    </source>
</evidence>
<organism evidence="10 11">
    <name type="scientific">Polypedilum vanderplanki</name>
    <name type="common">Sleeping chironomid midge</name>
    <dbReference type="NCBI Taxonomy" id="319348"/>
    <lineage>
        <taxon>Eukaryota</taxon>
        <taxon>Metazoa</taxon>
        <taxon>Ecdysozoa</taxon>
        <taxon>Arthropoda</taxon>
        <taxon>Hexapoda</taxon>
        <taxon>Insecta</taxon>
        <taxon>Pterygota</taxon>
        <taxon>Neoptera</taxon>
        <taxon>Endopterygota</taxon>
        <taxon>Diptera</taxon>
        <taxon>Nematocera</taxon>
        <taxon>Chironomoidea</taxon>
        <taxon>Chironomidae</taxon>
        <taxon>Chironominae</taxon>
        <taxon>Polypedilum</taxon>
        <taxon>Polypedilum</taxon>
    </lineage>
</organism>
<evidence type="ECO:0000313" key="11">
    <source>
        <dbReference type="Proteomes" id="UP001107558"/>
    </source>
</evidence>
<dbReference type="PANTHER" id="PTHR42643:SF30">
    <property type="entry name" value="IONOTROPIC RECEPTOR 40A-RELATED"/>
    <property type="match status" value="1"/>
</dbReference>
<evidence type="ECO:0000256" key="8">
    <source>
        <dbReference type="SAM" id="Phobius"/>
    </source>
</evidence>
<evidence type="ECO:0000256" key="6">
    <source>
        <dbReference type="ARBA" id="ARBA00023170"/>
    </source>
</evidence>
<keyword evidence="4 8" id="KW-1133">Transmembrane helix</keyword>
<feature type="transmembrane region" description="Helical" evidence="8">
    <location>
        <begin position="391"/>
        <end position="410"/>
    </location>
</feature>
<keyword evidence="11" id="KW-1185">Reference proteome</keyword>
<evidence type="ECO:0000256" key="7">
    <source>
        <dbReference type="ARBA" id="ARBA00023180"/>
    </source>
</evidence>
<dbReference type="Proteomes" id="UP001107558">
    <property type="component" value="Chromosome 4"/>
</dbReference>
<dbReference type="AlphaFoldDB" id="A0A9J6BF93"/>
<dbReference type="InterPro" id="IPR052192">
    <property type="entry name" value="Insect_Ionotropic_Sensory_Rcpt"/>
</dbReference>
<dbReference type="PANTHER" id="PTHR42643">
    <property type="entry name" value="IONOTROPIC RECEPTOR 20A-RELATED"/>
    <property type="match status" value="1"/>
</dbReference>
<keyword evidence="3 8" id="KW-0812">Transmembrane</keyword>
<evidence type="ECO:0000256" key="4">
    <source>
        <dbReference type="ARBA" id="ARBA00022989"/>
    </source>
</evidence>
<keyword evidence="6" id="KW-0675">Receptor</keyword>
<feature type="transmembrane region" description="Helical" evidence="8">
    <location>
        <begin position="334"/>
        <end position="351"/>
    </location>
</feature>
<evidence type="ECO:0000256" key="3">
    <source>
        <dbReference type="ARBA" id="ARBA00022692"/>
    </source>
</evidence>